<dbReference type="EMBL" id="JACGWN010000016">
    <property type="protein sequence ID" value="KAL0394583.1"/>
    <property type="molecule type" value="Genomic_DNA"/>
</dbReference>
<organism evidence="1">
    <name type="scientific">Sesamum latifolium</name>
    <dbReference type="NCBI Taxonomy" id="2727402"/>
    <lineage>
        <taxon>Eukaryota</taxon>
        <taxon>Viridiplantae</taxon>
        <taxon>Streptophyta</taxon>
        <taxon>Embryophyta</taxon>
        <taxon>Tracheophyta</taxon>
        <taxon>Spermatophyta</taxon>
        <taxon>Magnoliopsida</taxon>
        <taxon>eudicotyledons</taxon>
        <taxon>Gunneridae</taxon>
        <taxon>Pentapetalae</taxon>
        <taxon>asterids</taxon>
        <taxon>lamiids</taxon>
        <taxon>Lamiales</taxon>
        <taxon>Pedaliaceae</taxon>
        <taxon>Sesamum</taxon>
    </lineage>
</organism>
<dbReference type="AlphaFoldDB" id="A0AAW2SQ72"/>
<sequence>MRRMGPMDDFNDMVTDTELIDAVLKGNHSSGPTKESGRYWTEFYIPGNGLKTSTVLEFCTSQEDFRTTILSSSMQPKLRTKGRHLSNFKTCG</sequence>
<reference evidence="1" key="2">
    <citation type="journal article" date="2024" name="Plant">
        <title>Genomic evolution and insights into agronomic trait innovations of Sesamum species.</title>
        <authorList>
            <person name="Miao H."/>
            <person name="Wang L."/>
            <person name="Qu L."/>
            <person name="Liu H."/>
            <person name="Sun Y."/>
            <person name="Le M."/>
            <person name="Wang Q."/>
            <person name="Wei S."/>
            <person name="Zheng Y."/>
            <person name="Lin W."/>
            <person name="Duan Y."/>
            <person name="Cao H."/>
            <person name="Xiong S."/>
            <person name="Wang X."/>
            <person name="Wei L."/>
            <person name="Li C."/>
            <person name="Ma Q."/>
            <person name="Ju M."/>
            <person name="Zhao R."/>
            <person name="Li G."/>
            <person name="Mu C."/>
            <person name="Tian Q."/>
            <person name="Mei H."/>
            <person name="Zhang T."/>
            <person name="Gao T."/>
            <person name="Zhang H."/>
        </authorList>
    </citation>
    <scope>NUCLEOTIDE SEQUENCE</scope>
    <source>
        <strain evidence="1">KEN1</strain>
    </source>
</reference>
<evidence type="ECO:0000313" key="1">
    <source>
        <dbReference type="EMBL" id="KAL0394583.1"/>
    </source>
</evidence>
<protein>
    <submittedName>
        <fullName evidence="1">Uncharacterized protein</fullName>
    </submittedName>
</protein>
<proteinExistence type="predicted"/>
<name>A0AAW2SQ72_9LAMI</name>
<gene>
    <name evidence="1" type="ORF">Slati_4424500</name>
</gene>
<comment type="caution">
    <text evidence="1">The sequence shown here is derived from an EMBL/GenBank/DDBJ whole genome shotgun (WGS) entry which is preliminary data.</text>
</comment>
<reference evidence="1" key="1">
    <citation type="submission" date="2020-06" db="EMBL/GenBank/DDBJ databases">
        <authorList>
            <person name="Li T."/>
            <person name="Hu X."/>
            <person name="Zhang T."/>
            <person name="Song X."/>
            <person name="Zhang H."/>
            <person name="Dai N."/>
            <person name="Sheng W."/>
            <person name="Hou X."/>
            <person name="Wei L."/>
        </authorList>
    </citation>
    <scope>NUCLEOTIDE SEQUENCE</scope>
    <source>
        <strain evidence="1">KEN1</strain>
        <tissue evidence="1">Leaf</tissue>
    </source>
</reference>
<accession>A0AAW2SQ72</accession>